<dbReference type="PANTHER" id="PTHR37312:SF1">
    <property type="entry name" value="MEMBRANE-BOUND ACYLTRANSFERASE YKRP-RELATED"/>
    <property type="match status" value="1"/>
</dbReference>
<name>A0A4Y8VA22_9BACT</name>
<keyword evidence="3" id="KW-0012">Acyltransferase</keyword>
<feature type="transmembrane region" description="Helical" evidence="1">
    <location>
        <begin position="288"/>
        <end position="310"/>
    </location>
</feature>
<keyword evidence="4" id="KW-1185">Reference proteome</keyword>
<feature type="transmembrane region" description="Helical" evidence="1">
    <location>
        <begin position="191"/>
        <end position="210"/>
    </location>
</feature>
<protein>
    <submittedName>
        <fullName evidence="3">Acyltransferase</fullName>
    </submittedName>
</protein>
<evidence type="ECO:0000313" key="4">
    <source>
        <dbReference type="Proteomes" id="UP000297872"/>
    </source>
</evidence>
<dbReference type="RefSeq" id="WP_134844330.1">
    <property type="nucleotide sequence ID" value="NZ_SGVY01000053.1"/>
</dbReference>
<dbReference type="InterPro" id="IPR002656">
    <property type="entry name" value="Acyl_transf_3_dom"/>
</dbReference>
<evidence type="ECO:0000313" key="3">
    <source>
        <dbReference type="EMBL" id="TFH76213.1"/>
    </source>
</evidence>
<dbReference type="PANTHER" id="PTHR37312">
    <property type="entry name" value="MEMBRANE-BOUND ACYLTRANSFERASE YKRP-RELATED"/>
    <property type="match status" value="1"/>
</dbReference>
<sequence>MKRKIWIDNLRGFCMLAILLDHTEIYYTGENVIDYNLYVANVLIVFFILSGYLMYKATFNIKHKLHSIFRTLFIPYIVFTTAMYIPKNIIHSKGIDFIEMGKNILMGQASWFIAALIIAELIFLIGIWISKGKNMPLAIMGVLGFGLSIYLSSKNQTYFWQLDNALQALLFLYIGYLYHQYESIFNTINKMPYTLLLFLLLIGIKIYEYHIQMDMLIWHIHITNYPIFLIDSMIFSLMAIQLFQTLPPIKWLSWIGRHSILYYFLCGGIPLITSKLLHYIGLNYGGNYLYILLAFSCVCIITTLITYFIYKYIPSITGKYE</sequence>
<evidence type="ECO:0000259" key="2">
    <source>
        <dbReference type="Pfam" id="PF01757"/>
    </source>
</evidence>
<feature type="transmembrane region" description="Helical" evidence="1">
    <location>
        <begin position="158"/>
        <end position="179"/>
    </location>
</feature>
<organism evidence="3 4">
    <name type="scientific">Segatella hominis</name>
    <dbReference type="NCBI Taxonomy" id="2518605"/>
    <lineage>
        <taxon>Bacteria</taxon>
        <taxon>Pseudomonadati</taxon>
        <taxon>Bacteroidota</taxon>
        <taxon>Bacteroidia</taxon>
        <taxon>Bacteroidales</taxon>
        <taxon>Prevotellaceae</taxon>
        <taxon>Segatella</taxon>
    </lineage>
</organism>
<dbReference type="GO" id="GO:0016747">
    <property type="term" value="F:acyltransferase activity, transferring groups other than amino-acyl groups"/>
    <property type="evidence" value="ECO:0007669"/>
    <property type="project" value="InterPro"/>
</dbReference>
<keyword evidence="1" id="KW-1133">Transmembrane helix</keyword>
<feature type="transmembrane region" description="Helical" evidence="1">
    <location>
        <begin position="260"/>
        <end position="282"/>
    </location>
</feature>
<feature type="transmembrane region" description="Helical" evidence="1">
    <location>
        <begin position="67"/>
        <end position="85"/>
    </location>
</feature>
<feature type="transmembrane region" description="Helical" evidence="1">
    <location>
        <begin position="135"/>
        <end position="152"/>
    </location>
</feature>
<dbReference type="EMBL" id="SGVY01000053">
    <property type="protein sequence ID" value="TFH76213.1"/>
    <property type="molecule type" value="Genomic_DNA"/>
</dbReference>
<feature type="transmembrane region" description="Helical" evidence="1">
    <location>
        <begin position="105"/>
        <end position="128"/>
    </location>
</feature>
<comment type="caution">
    <text evidence="3">The sequence shown here is derived from an EMBL/GenBank/DDBJ whole genome shotgun (WGS) entry which is preliminary data.</text>
</comment>
<evidence type="ECO:0000256" key="1">
    <source>
        <dbReference type="SAM" id="Phobius"/>
    </source>
</evidence>
<keyword evidence="3" id="KW-0808">Transferase</keyword>
<dbReference type="GeneID" id="302996454"/>
<dbReference type="Pfam" id="PF01757">
    <property type="entry name" value="Acyl_transf_3"/>
    <property type="match status" value="1"/>
</dbReference>
<feature type="transmembrane region" description="Helical" evidence="1">
    <location>
        <begin position="35"/>
        <end position="55"/>
    </location>
</feature>
<keyword evidence="1" id="KW-0472">Membrane</keyword>
<keyword evidence="1" id="KW-0812">Transmembrane</keyword>
<feature type="domain" description="Acyltransferase 3" evidence="2">
    <location>
        <begin position="5"/>
        <end position="309"/>
    </location>
</feature>
<accession>A0A4Y8VA22</accession>
<feature type="transmembrane region" description="Helical" evidence="1">
    <location>
        <begin position="216"/>
        <end position="240"/>
    </location>
</feature>
<reference evidence="3 4" key="1">
    <citation type="submission" date="2019-02" db="EMBL/GenBank/DDBJ databases">
        <title>Draft Genome Sequence of the Prevotella sp. BCRC 81118, Isolated from Human Feces.</title>
        <authorList>
            <person name="Huang C.-H."/>
        </authorList>
    </citation>
    <scope>NUCLEOTIDE SEQUENCE [LARGE SCALE GENOMIC DNA]</scope>
    <source>
        <strain evidence="3 4">BCRC 81118</strain>
    </source>
</reference>
<gene>
    <name evidence="3" type="ORF">EXN75_14385</name>
</gene>
<dbReference type="Proteomes" id="UP000297872">
    <property type="component" value="Unassembled WGS sequence"/>
</dbReference>
<dbReference type="InterPro" id="IPR052734">
    <property type="entry name" value="Nod_factor_acetyltransferase"/>
</dbReference>
<proteinExistence type="predicted"/>
<dbReference type="AlphaFoldDB" id="A0A4Y8VA22"/>
<dbReference type="OrthoDB" id="6623990at2"/>